<accession>A0A2S5JE33</accession>
<name>A0A2S5JE33_9RHOB</name>
<keyword evidence="6 7" id="KW-0326">Glycosidase</keyword>
<evidence type="ECO:0000313" key="9">
    <source>
        <dbReference type="Proteomes" id="UP000239736"/>
    </source>
</evidence>
<evidence type="ECO:0000256" key="6">
    <source>
        <dbReference type="ARBA" id="ARBA00023295"/>
    </source>
</evidence>
<dbReference type="EC" id="3.2.1.17" evidence="7"/>
<comment type="similarity">
    <text evidence="7">Belongs to the glycosyl hydrolase 24 family.</text>
</comment>
<dbReference type="GO" id="GO:0016998">
    <property type="term" value="P:cell wall macromolecule catabolic process"/>
    <property type="evidence" value="ECO:0007669"/>
    <property type="project" value="InterPro"/>
</dbReference>
<evidence type="ECO:0000256" key="4">
    <source>
        <dbReference type="ARBA" id="ARBA00022801"/>
    </source>
</evidence>
<keyword evidence="5" id="KW-1035">Host cytoplasm</keyword>
<evidence type="ECO:0000256" key="7">
    <source>
        <dbReference type="RuleBase" id="RU003788"/>
    </source>
</evidence>
<dbReference type="InterPro" id="IPR002196">
    <property type="entry name" value="Glyco_hydro_24"/>
</dbReference>
<dbReference type="AlphaFoldDB" id="A0A2S5JE33"/>
<evidence type="ECO:0000313" key="8">
    <source>
        <dbReference type="EMBL" id="PPB79756.1"/>
    </source>
</evidence>
<comment type="caution">
    <text evidence="8">The sequence shown here is derived from an EMBL/GenBank/DDBJ whole genome shotgun (WGS) entry which is preliminary data.</text>
</comment>
<dbReference type="Gene3D" id="1.10.530.40">
    <property type="match status" value="1"/>
</dbReference>
<dbReference type="InterPro" id="IPR051018">
    <property type="entry name" value="Bacteriophage_GH24"/>
</dbReference>
<dbReference type="InterPro" id="IPR033907">
    <property type="entry name" value="Endolysin_autolysin"/>
</dbReference>
<keyword evidence="3 7" id="KW-0081">Bacteriolytic enzyme</keyword>
<dbReference type="Proteomes" id="UP000239736">
    <property type="component" value="Unassembled WGS sequence"/>
</dbReference>
<dbReference type="Pfam" id="PF00959">
    <property type="entry name" value="Phage_lysozyme"/>
    <property type="match status" value="1"/>
</dbReference>
<dbReference type="PANTHER" id="PTHR38107">
    <property type="match status" value="1"/>
</dbReference>
<dbReference type="PANTHER" id="PTHR38107:SF3">
    <property type="entry name" value="LYSOZYME RRRD-RELATED"/>
    <property type="match status" value="1"/>
</dbReference>
<keyword evidence="9" id="KW-1185">Reference proteome</keyword>
<dbReference type="EMBL" id="PRDS01000009">
    <property type="protein sequence ID" value="PPB79756.1"/>
    <property type="molecule type" value="Genomic_DNA"/>
</dbReference>
<dbReference type="GO" id="GO:0042742">
    <property type="term" value="P:defense response to bacterium"/>
    <property type="evidence" value="ECO:0007669"/>
    <property type="project" value="UniProtKB-KW"/>
</dbReference>
<comment type="catalytic activity">
    <reaction evidence="1 7">
        <text>Hydrolysis of (1-&gt;4)-beta-linkages between N-acetylmuramic acid and N-acetyl-D-glucosamine residues in a peptidoglycan and between N-acetyl-D-glucosamine residues in chitodextrins.</text>
        <dbReference type="EC" id="3.2.1.17"/>
    </reaction>
</comment>
<evidence type="ECO:0000256" key="3">
    <source>
        <dbReference type="ARBA" id="ARBA00022638"/>
    </source>
</evidence>
<dbReference type="InterPro" id="IPR034690">
    <property type="entry name" value="Endolysin_T4_type"/>
</dbReference>
<keyword evidence="4 7" id="KW-0378">Hydrolase</keyword>
<dbReference type="GO" id="GO:0009253">
    <property type="term" value="P:peptidoglycan catabolic process"/>
    <property type="evidence" value="ECO:0007669"/>
    <property type="project" value="InterPro"/>
</dbReference>
<keyword evidence="2 7" id="KW-0929">Antimicrobial</keyword>
<evidence type="ECO:0000256" key="5">
    <source>
        <dbReference type="ARBA" id="ARBA00023200"/>
    </source>
</evidence>
<dbReference type="GO" id="GO:0031640">
    <property type="term" value="P:killing of cells of another organism"/>
    <property type="evidence" value="ECO:0007669"/>
    <property type="project" value="UniProtKB-KW"/>
</dbReference>
<dbReference type="CDD" id="cd00737">
    <property type="entry name" value="lyz_endolysin_autolysin"/>
    <property type="match status" value="1"/>
</dbReference>
<protein>
    <recommendedName>
        <fullName evidence="7">Lysozyme</fullName>
        <ecNumber evidence="7">3.2.1.17</ecNumber>
    </recommendedName>
</protein>
<dbReference type="SUPFAM" id="SSF53955">
    <property type="entry name" value="Lysozyme-like"/>
    <property type="match status" value="1"/>
</dbReference>
<proteinExistence type="inferred from homology"/>
<reference evidence="8 9" key="1">
    <citation type="submission" date="2018-01" db="EMBL/GenBank/DDBJ databases">
        <title>Genomic Encyclopedia of Archaeal and Bacterial Type Strains, Phase II (KMG-II): from individual species to whole genera.</title>
        <authorList>
            <person name="Goeker M."/>
        </authorList>
    </citation>
    <scope>NUCLEOTIDE SEQUENCE [LARGE SCALE GENOMIC DNA]</scope>
    <source>
        <strain evidence="8 9">DSM 12048</strain>
    </source>
</reference>
<dbReference type="InterPro" id="IPR023346">
    <property type="entry name" value="Lysozyme-like_dom_sf"/>
</dbReference>
<evidence type="ECO:0000256" key="2">
    <source>
        <dbReference type="ARBA" id="ARBA00022529"/>
    </source>
</evidence>
<sequence length="215" mass="24040">MMRMSEKGLLALVRHEGIVPGPYRDVRGVWTYGVGHTAEAGAPDPAKMPRGMPRDVMAEIGRALRLFRADVERYEDEVRRAVTVPLSQHEFDALVSFHYNTGGIARATATKLLNGGHRREAAFALMNWSKPESVIPRRRAERDLFLRGEYPRGPIPVWRVDDAGRIDWSAPYQLLGEAEALALLRQDQRQEPPTGDAPGWLVALVQLLGRLVGRA</sequence>
<dbReference type="RefSeq" id="WP_245873163.1">
    <property type="nucleotide sequence ID" value="NZ_PRDS01000009.1"/>
</dbReference>
<dbReference type="InterPro" id="IPR023347">
    <property type="entry name" value="Lysozyme_dom_sf"/>
</dbReference>
<dbReference type="GO" id="GO:0003796">
    <property type="term" value="F:lysozyme activity"/>
    <property type="evidence" value="ECO:0007669"/>
    <property type="project" value="UniProtKB-EC"/>
</dbReference>
<gene>
    <name evidence="8" type="ORF">LV82_02547</name>
</gene>
<dbReference type="HAMAP" id="MF_04110">
    <property type="entry name" value="ENDOLYSIN_T4"/>
    <property type="match status" value="1"/>
</dbReference>
<evidence type="ECO:0000256" key="1">
    <source>
        <dbReference type="ARBA" id="ARBA00000632"/>
    </source>
</evidence>
<organism evidence="8 9">
    <name type="scientific">Albidovulum inexpectatum</name>
    <dbReference type="NCBI Taxonomy" id="196587"/>
    <lineage>
        <taxon>Bacteria</taxon>
        <taxon>Pseudomonadati</taxon>
        <taxon>Pseudomonadota</taxon>
        <taxon>Alphaproteobacteria</taxon>
        <taxon>Rhodobacterales</taxon>
        <taxon>Paracoccaceae</taxon>
        <taxon>Albidovulum</taxon>
    </lineage>
</organism>